<dbReference type="GeneID" id="20816760"/>
<dbReference type="VEuPathDB" id="FungiDB:H257_14764"/>
<evidence type="ECO:0000313" key="1">
    <source>
        <dbReference type="EMBL" id="ETV69528.1"/>
    </source>
</evidence>
<sequence length="144" mass="15095">MISPLLAARSLTPAHTAAPDSVTVLHRPPFVSPRESHSVIIGEASSSPTIAGSNLAATFIEETFNLNVDLVSTSTAGDTVLATPLKSETWESLQPNPNYDLLKTNGRCLATKSTSSTPSTPSSRTAKRLVTSAIAFDLTAALVF</sequence>
<proteinExistence type="predicted"/>
<name>W4FSB9_APHAT</name>
<dbReference type="AlphaFoldDB" id="W4FSB9"/>
<reference evidence="1" key="1">
    <citation type="submission" date="2013-12" db="EMBL/GenBank/DDBJ databases">
        <title>The Genome Sequence of Aphanomyces astaci APO3.</title>
        <authorList>
            <consortium name="The Broad Institute Genomics Platform"/>
            <person name="Russ C."/>
            <person name="Tyler B."/>
            <person name="van West P."/>
            <person name="Dieguez-Uribeondo J."/>
            <person name="Young S.K."/>
            <person name="Zeng Q."/>
            <person name="Gargeya S."/>
            <person name="Fitzgerald M."/>
            <person name="Abouelleil A."/>
            <person name="Alvarado L."/>
            <person name="Chapman S.B."/>
            <person name="Gainer-Dewar J."/>
            <person name="Goldberg J."/>
            <person name="Griggs A."/>
            <person name="Gujja S."/>
            <person name="Hansen M."/>
            <person name="Howarth C."/>
            <person name="Imamovic A."/>
            <person name="Ireland A."/>
            <person name="Larimer J."/>
            <person name="McCowan C."/>
            <person name="Murphy C."/>
            <person name="Pearson M."/>
            <person name="Poon T.W."/>
            <person name="Priest M."/>
            <person name="Roberts A."/>
            <person name="Saif S."/>
            <person name="Shea T."/>
            <person name="Sykes S."/>
            <person name="Wortman J."/>
            <person name="Nusbaum C."/>
            <person name="Birren B."/>
        </authorList>
    </citation>
    <scope>NUCLEOTIDE SEQUENCE [LARGE SCALE GENOMIC DNA]</scope>
    <source>
        <strain evidence="1">APO3</strain>
    </source>
</reference>
<gene>
    <name evidence="1" type="ORF">H257_14764</name>
</gene>
<organism evidence="1">
    <name type="scientific">Aphanomyces astaci</name>
    <name type="common">Crayfish plague agent</name>
    <dbReference type="NCBI Taxonomy" id="112090"/>
    <lineage>
        <taxon>Eukaryota</taxon>
        <taxon>Sar</taxon>
        <taxon>Stramenopiles</taxon>
        <taxon>Oomycota</taxon>
        <taxon>Saprolegniomycetes</taxon>
        <taxon>Saprolegniales</taxon>
        <taxon>Verrucalvaceae</taxon>
        <taxon>Aphanomyces</taxon>
    </lineage>
</organism>
<accession>W4FSB9</accession>
<dbReference type="RefSeq" id="XP_009840952.1">
    <property type="nucleotide sequence ID" value="XM_009842650.1"/>
</dbReference>
<protein>
    <submittedName>
        <fullName evidence="1">Uncharacterized protein</fullName>
    </submittedName>
</protein>
<dbReference type="EMBL" id="KI913175">
    <property type="protein sequence ID" value="ETV69528.1"/>
    <property type="molecule type" value="Genomic_DNA"/>
</dbReference>